<organism evidence="2 3">
    <name type="scientific">Lactiplantibacillus fabifermentans DSM 21115</name>
    <dbReference type="NCBI Taxonomy" id="1413187"/>
    <lineage>
        <taxon>Bacteria</taxon>
        <taxon>Bacillati</taxon>
        <taxon>Bacillota</taxon>
        <taxon>Bacilli</taxon>
        <taxon>Lactobacillales</taxon>
        <taxon>Lactobacillaceae</taxon>
        <taxon>Lactiplantibacillus</taxon>
    </lineage>
</organism>
<name>A0A0R2NMI1_9LACO</name>
<protein>
    <recommendedName>
        <fullName evidence="1">DUF1659 domain-containing protein</fullName>
    </recommendedName>
</protein>
<proteinExistence type="predicted"/>
<dbReference type="Proteomes" id="UP000050920">
    <property type="component" value="Unassembled WGS sequence"/>
</dbReference>
<evidence type="ECO:0000259" key="1">
    <source>
        <dbReference type="Pfam" id="PF07872"/>
    </source>
</evidence>
<dbReference type="EMBL" id="AYGX02000100">
    <property type="protein sequence ID" value="KRO26945.1"/>
    <property type="molecule type" value="Genomic_DNA"/>
</dbReference>
<accession>A0A0R2NMI1</accession>
<gene>
    <name evidence="2" type="ORF">DY78_GL000515</name>
</gene>
<evidence type="ECO:0000313" key="2">
    <source>
        <dbReference type="EMBL" id="KRO26945.1"/>
    </source>
</evidence>
<dbReference type="Pfam" id="PF07872">
    <property type="entry name" value="DUF1659"/>
    <property type="match status" value="1"/>
</dbReference>
<dbReference type="InterPro" id="IPR012454">
    <property type="entry name" value="DUF1659"/>
</dbReference>
<dbReference type="AlphaFoldDB" id="A0A0R2NMI1"/>
<keyword evidence="3" id="KW-1185">Reference proteome</keyword>
<reference evidence="2 3" key="1">
    <citation type="journal article" date="2015" name="Genome Announc.">
        <title>Expanding the biotechnology potential of lactobacilli through comparative genomics of 213 strains and associated genera.</title>
        <authorList>
            <person name="Sun Z."/>
            <person name="Harris H.M."/>
            <person name="McCann A."/>
            <person name="Guo C."/>
            <person name="Argimon S."/>
            <person name="Zhang W."/>
            <person name="Yang X."/>
            <person name="Jeffery I.B."/>
            <person name="Cooney J.C."/>
            <person name="Kagawa T.F."/>
            <person name="Liu W."/>
            <person name="Song Y."/>
            <person name="Salvetti E."/>
            <person name="Wrobel A."/>
            <person name="Rasinkangas P."/>
            <person name="Parkhill J."/>
            <person name="Rea M.C."/>
            <person name="O'Sullivan O."/>
            <person name="Ritari J."/>
            <person name="Douillard F.P."/>
            <person name="Paul Ross R."/>
            <person name="Yang R."/>
            <person name="Briner A.E."/>
            <person name="Felis G.E."/>
            <person name="de Vos W.M."/>
            <person name="Barrangou R."/>
            <person name="Klaenhammer T.R."/>
            <person name="Caufield P.W."/>
            <person name="Cui Y."/>
            <person name="Zhang H."/>
            <person name="O'Toole P.W."/>
        </authorList>
    </citation>
    <scope>NUCLEOTIDE SEQUENCE [LARGE SCALE GENOMIC DNA]</scope>
    <source>
        <strain evidence="2 3">DSM 21115</strain>
    </source>
</reference>
<feature type="domain" description="DUF1659" evidence="1">
    <location>
        <begin position="17"/>
        <end position="78"/>
    </location>
</feature>
<comment type="caution">
    <text evidence="2">The sequence shown here is derived from an EMBL/GenBank/DDBJ whole genome shotgun (WGS) entry which is preliminary data.</text>
</comment>
<sequence>MLAGQPTLISKEDVIMEKTWQKASVAIEMHTDTDVKRKQTLNAVAQAVTNEQLTTLGHVMETLTGNHFIAANVTNYYQYHA</sequence>
<evidence type="ECO:0000313" key="3">
    <source>
        <dbReference type="Proteomes" id="UP000050920"/>
    </source>
</evidence>